<comment type="caution">
    <text evidence="4">The sequence shown here is derived from an EMBL/GenBank/DDBJ whole genome shotgun (WGS) entry which is preliminary data.</text>
</comment>
<dbReference type="Pfam" id="PF00366">
    <property type="entry name" value="Ribosomal_S17"/>
    <property type="match status" value="1"/>
</dbReference>
<evidence type="ECO:0000256" key="1">
    <source>
        <dbReference type="ARBA" id="ARBA00010254"/>
    </source>
</evidence>
<evidence type="ECO:0000313" key="4">
    <source>
        <dbReference type="EMBL" id="KAK6352830.1"/>
    </source>
</evidence>
<dbReference type="InterPro" id="IPR012340">
    <property type="entry name" value="NA-bd_OB-fold"/>
</dbReference>
<dbReference type="GO" id="GO:0032543">
    <property type="term" value="P:mitochondrial translation"/>
    <property type="evidence" value="ECO:0007669"/>
    <property type="project" value="TreeGrafter"/>
</dbReference>
<dbReference type="PANTHER" id="PTHR24088:SF0">
    <property type="entry name" value="SMALL RIBOSOMAL SUBUNIT PROTEIN US17M"/>
    <property type="match status" value="1"/>
</dbReference>
<sequence length="169" mass="18626">MSAAAKAVQAAATAAKPRGKVGIIVSAGMMPKMVKVRVPTPVWNEHLRKYFHRHIDVLSHDERSACRTGDVVRILPIERASKLKRHMVAEVISPFGTGERIPIETPEELEERMNARRTARAENRAEKIAAKQATIEATKKAKREKYEKNLAAKEGNAAVDAAGEEKPPS</sequence>
<proteinExistence type="inferred from homology"/>
<comment type="similarity">
    <text evidence="1">Belongs to the universal ribosomal protein uS17 family.</text>
</comment>
<dbReference type="InterPro" id="IPR039193">
    <property type="entry name" value="Ribosomal_uS17m_metazoa"/>
</dbReference>
<reference evidence="4 5" key="1">
    <citation type="submission" date="2019-10" db="EMBL/GenBank/DDBJ databases">
        <authorList>
            <person name="Palmer J.M."/>
        </authorList>
    </citation>
    <scope>NUCLEOTIDE SEQUENCE [LARGE SCALE GENOMIC DNA]</scope>
    <source>
        <strain evidence="4 5">TWF696</strain>
    </source>
</reference>
<dbReference type="Gene3D" id="2.40.50.140">
    <property type="entry name" value="Nucleic acid-binding proteins"/>
    <property type="match status" value="1"/>
</dbReference>
<dbReference type="InterPro" id="IPR000266">
    <property type="entry name" value="Ribosomal_uS17"/>
</dbReference>
<evidence type="ECO:0000256" key="3">
    <source>
        <dbReference type="ARBA" id="ARBA00023274"/>
    </source>
</evidence>
<evidence type="ECO:0000256" key="2">
    <source>
        <dbReference type="ARBA" id="ARBA00022980"/>
    </source>
</evidence>
<dbReference type="GO" id="GO:0005763">
    <property type="term" value="C:mitochondrial small ribosomal subunit"/>
    <property type="evidence" value="ECO:0007669"/>
    <property type="project" value="InterPro"/>
</dbReference>
<name>A0AAV9UZT3_9PEZI</name>
<dbReference type="EMBL" id="JAVHNQ010000003">
    <property type="protein sequence ID" value="KAK6352830.1"/>
    <property type="molecule type" value="Genomic_DNA"/>
</dbReference>
<keyword evidence="2" id="KW-0689">Ribosomal protein</keyword>
<gene>
    <name evidence="4" type="ORF">TWF696_004830</name>
</gene>
<protein>
    <recommendedName>
        <fullName evidence="6">Ribosomal protein S17</fullName>
    </recommendedName>
</protein>
<dbReference type="AlphaFoldDB" id="A0AAV9UZT3"/>
<organism evidence="4 5">
    <name type="scientific">Orbilia brochopaga</name>
    <dbReference type="NCBI Taxonomy" id="3140254"/>
    <lineage>
        <taxon>Eukaryota</taxon>
        <taxon>Fungi</taxon>
        <taxon>Dikarya</taxon>
        <taxon>Ascomycota</taxon>
        <taxon>Pezizomycotina</taxon>
        <taxon>Orbiliomycetes</taxon>
        <taxon>Orbiliales</taxon>
        <taxon>Orbiliaceae</taxon>
        <taxon>Orbilia</taxon>
    </lineage>
</organism>
<dbReference type="SUPFAM" id="SSF50249">
    <property type="entry name" value="Nucleic acid-binding proteins"/>
    <property type="match status" value="1"/>
</dbReference>
<accession>A0AAV9UZT3</accession>
<dbReference type="Proteomes" id="UP001375240">
    <property type="component" value="Unassembled WGS sequence"/>
</dbReference>
<dbReference type="PANTHER" id="PTHR24088">
    <property type="entry name" value="28S RIBOSOMAL PROTEIN S17, MITOCHONDRIAL"/>
    <property type="match status" value="1"/>
</dbReference>
<keyword evidence="3" id="KW-0687">Ribonucleoprotein</keyword>
<evidence type="ECO:0000313" key="5">
    <source>
        <dbReference type="Proteomes" id="UP001375240"/>
    </source>
</evidence>
<keyword evidence="5" id="KW-1185">Reference proteome</keyword>
<evidence type="ECO:0008006" key="6">
    <source>
        <dbReference type="Google" id="ProtNLM"/>
    </source>
</evidence>
<dbReference type="GO" id="GO:0003735">
    <property type="term" value="F:structural constituent of ribosome"/>
    <property type="evidence" value="ECO:0007669"/>
    <property type="project" value="InterPro"/>
</dbReference>